<proteinExistence type="predicted"/>
<dbReference type="Proteomes" id="UP000203261">
    <property type="component" value="Segment"/>
</dbReference>
<dbReference type="KEGG" id="vg:29125443"/>
<evidence type="ECO:0000313" key="2">
    <source>
        <dbReference type="Proteomes" id="UP000203261"/>
    </source>
</evidence>
<keyword evidence="2" id="KW-1185">Reference proteome</keyword>
<protein>
    <submittedName>
        <fullName evidence="1">Uncharacterized protein</fullName>
    </submittedName>
</protein>
<dbReference type="EMBL" id="KT624200">
    <property type="protein sequence ID" value="AMM45075.1"/>
    <property type="molecule type" value="Genomic_DNA"/>
</dbReference>
<dbReference type="GeneID" id="29125443"/>
<sequence length="71" mass="7943">MANNRVDLSLPPNENFLEVLRATKENEPDQLTEGAAQILESVDKGEFTDLDTFLNEHPEVNGSIDEEALEE</sequence>
<reference evidence="1 2" key="1">
    <citation type="submission" date="2015-08" db="EMBL/GenBank/DDBJ databases">
        <authorList>
            <person name="Babu N.S."/>
            <person name="Beckwith C.J."/>
            <person name="Beseler K.G."/>
            <person name="Brison A."/>
            <person name="Carone J.V."/>
            <person name="Caskin T.P."/>
            <person name="Diamond M."/>
            <person name="Durham M.E."/>
            <person name="Foxe J.M."/>
            <person name="Go M."/>
            <person name="Henderson B.A."/>
            <person name="Jones I.B."/>
            <person name="McGettigan J.A."/>
            <person name="Micheletti S.J."/>
            <person name="Nasrallah M.E."/>
            <person name="Ortiz D."/>
            <person name="Piller C.R."/>
            <person name="Privatt S.R."/>
            <person name="Schneider S.L."/>
            <person name="Sharp S."/>
            <person name="Smith T.C."/>
            <person name="Stanton J.D."/>
            <person name="Ullery H.E."/>
            <person name="Wilson R.J."/>
            <person name="Serrano M.G."/>
            <person name="Buck G."/>
            <person name="Lee V."/>
            <person name="Wang Y."/>
            <person name="Carvalho R."/>
            <person name="Voegtly L."/>
            <person name="Shi R."/>
            <person name="Duckworth R."/>
            <person name="Johnson A."/>
            <person name="Loviza R."/>
            <person name="Walstead R."/>
            <person name="Shah Z."/>
            <person name="Kiflezghi M."/>
            <person name="Wade K."/>
            <person name="Ball S.L."/>
            <person name="Bradley K.W."/>
            <person name="Asai D.J."/>
            <person name="Bowman C.A."/>
            <person name="Russell D.A."/>
            <person name="Pope W.H."/>
            <person name="Jacobs-Sera D."/>
            <person name="Hendrix R.W."/>
            <person name="Hatfull G.F."/>
        </authorList>
    </citation>
    <scope>NUCLEOTIDE SEQUENCE [LARGE SCALE GENOMIC DNA]</scope>
</reference>
<dbReference type="RefSeq" id="YP_009302664.1">
    <property type="nucleotide sequence ID" value="NC_031245.1"/>
</dbReference>
<name>A0A127AWP8_9CAUD</name>
<gene>
    <name evidence="1" type="ORF">SP15_268</name>
</gene>
<accession>A0A127AWP8</accession>
<evidence type="ECO:0000313" key="1">
    <source>
        <dbReference type="EMBL" id="AMM45075.1"/>
    </source>
</evidence>
<organism evidence="1 2">
    <name type="scientific">Bacillus phage SP-15</name>
    <dbReference type="NCBI Taxonomy" id="1792032"/>
    <lineage>
        <taxon>Viruses</taxon>
        <taxon>Duplodnaviria</taxon>
        <taxon>Heunggongvirae</taxon>
        <taxon>Uroviricota</taxon>
        <taxon>Caudoviricetes</taxon>
        <taxon>Thornevirus</taxon>
        <taxon>Thornevirus SP15</taxon>
    </lineage>
</organism>